<evidence type="ECO:0000313" key="1">
    <source>
        <dbReference type="EMBL" id="KKN33341.1"/>
    </source>
</evidence>
<reference evidence="1" key="1">
    <citation type="journal article" date="2015" name="Nature">
        <title>Complex archaea that bridge the gap between prokaryotes and eukaryotes.</title>
        <authorList>
            <person name="Spang A."/>
            <person name="Saw J.H."/>
            <person name="Jorgensen S.L."/>
            <person name="Zaremba-Niedzwiedzka K."/>
            <person name="Martijn J."/>
            <person name="Lind A.E."/>
            <person name="van Eijk R."/>
            <person name="Schleper C."/>
            <person name="Guy L."/>
            <person name="Ettema T.J."/>
        </authorList>
    </citation>
    <scope>NUCLEOTIDE SEQUENCE</scope>
</reference>
<gene>
    <name evidence="1" type="ORF">LCGC14_0804840</name>
</gene>
<accession>A0A0F9S8N6</accession>
<name>A0A0F9S8N6_9ZZZZ</name>
<dbReference type="AlphaFoldDB" id="A0A0F9S8N6"/>
<proteinExistence type="predicted"/>
<protein>
    <submittedName>
        <fullName evidence="1">Uncharacterized protein</fullName>
    </submittedName>
</protein>
<comment type="caution">
    <text evidence="1">The sequence shown here is derived from an EMBL/GenBank/DDBJ whole genome shotgun (WGS) entry which is preliminary data.</text>
</comment>
<sequence>MTNLKLEFENLTHKFAPLPNSLRSKVFKFLYQHPNATIKTLYTEFGAITTIQKQIVRNYKYQFLKFPPREHYKDIQQNAIPLEPSEHQANKDRELRDRINIIKSFY</sequence>
<dbReference type="EMBL" id="LAZR01002187">
    <property type="protein sequence ID" value="KKN33341.1"/>
    <property type="molecule type" value="Genomic_DNA"/>
</dbReference>
<organism evidence="1">
    <name type="scientific">marine sediment metagenome</name>
    <dbReference type="NCBI Taxonomy" id="412755"/>
    <lineage>
        <taxon>unclassified sequences</taxon>
        <taxon>metagenomes</taxon>
        <taxon>ecological metagenomes</taxon>
    </lineage>
</organism>